<feature type="transmembrane region" description="Helical" evidence="1">
    <location>
        <begin position="213"/>
        <end position="231"/>
    </location>
</feature>
<dbReference type="RefSeq" id="WP_100512684.1">
    <property type="nucleotide sequence ID" value="NZ_PEBK01000003.1"/>
</dbReference>
<organism evidence="2 3">
    <name type="scientific">Bifidobacterium simiarum</name>
    <dbReference type="NCBI Taxonomy" id="2045441"/>
    <lineage>
        <taxon>Bacteria</taxon>
        <taxon>Bacillati</taxon>
        <taxon>Actinomycetota</taxon>
        <taxon>Actinomycetes</taxon>
        <taxon>Bifidobacteriales</taxon>
        <taxon>Bifidobacteriaceae</taxon>
        <taxon>Bifidobacterium</taxon>
    </lineage>
</organism>
<keyword evidence="1" id="KW-0472">Membrane</keyword>
<proteinExistence type="predicted"/>
<dbReference type="OrthoDB" id="3230525at2"/>
<accession>A0A2M9HFT3</accession>
<dbReference type="AlphaFoldDB" id="A0A2M9HFT3"/>
<evidence type="ECO:0000313" key="3">
    <source>
        <dbReference type="Proteomes" id="UP000231451"/>
    </source>
</evidence>
<feature type="transmembrane region" description="Helical" evidence="1">
    <location>
        <begin position="237"/>
        <end position="255"/>
    </location>
</feature>
<feature type="transmembrane region" description="Helical" evidence="1">
    <location>
        <begin position="21"/>
        <end position="52"/>
    </location>
</feature>
<protein>
    <recommendedName>
        <fullName evidence="4">Beta-carotene 15,15'-monooxygenase</fullName>
    </recommendedName>
</protein>
<reference evidence="2 3" key="1">
    <citation type="submission" date="2017-10" db="EMBL/GenBank/DDBJ databases">
        <title>Draft genome sequences of strains TRE 1, TRE 9, TRE H and TRI 7, isolated from tamarins, belonging to four potential novel Bifidobacterium species.</title>
        <authorList>
            <person name="Mattarelli P."/>
            <person name="Modesto M."/>
            <person name="Puglisi E."/>
            <person name="Morelli L."/>
            <person name="Spezio C."/>
            <person name="Bonetti A."/>
            <person name="Sandri C."/>
        </authorList>
    </citation>
    <scope>NUCLEOTIDE SEQUENCE [LARGE SCALE GENOMIC DNA]</scope>
    <source>
        <strain evidence="3">TRI7</strain>
    </source>
</reference>
<feature type="transmembrane region" description="Helical" evidence="1">
    <location>
        <begin position="135"/>
        <end position="156"/>
    </location>
</feature>
<keyword evidence="1" id="KW-1133">Transmembrane helix</keyword>
<evidence type="ECO:0008006" key="4">
    <source>
        <dbReference type="Google" id="ProtNLM"/>
    </source>
</evidence>
<sequence>MTAMSDHVPQKKSSSNFAGTFLTVANSIFVLLAVGWCSLIGMLPLVAVIGFVHDLTAYPLLLAAFALSAPGIAAMFAVFRDQPTLFSRNAAIRAKVYQDHAADPDFPPDWIAAPYVNPNHDASVIRPYFRAYAKVFVRSLAMGVTFGVLAFCALYNMQIFSRLSFGLYVTPALAVCVVLLAEAFLISLLLVVEYPKAKYMATLRNALMLSVKRFYMIVISAIVLVAFGYAIVTWGPILFLLLGTGVVGYMLWSSVRWQADVLFTMMANESKDKRIIDMYDAEGRGGNFFTAQSDWKQ</sequence>
<feature type="transmembrane region" description="Helical" evidence="1">
    <location>
        <begin position="58"/>
        <end position="79"/>
    </location>
</feature>
<dbReference type="Proteomes" id="UP000231451">
    <property type="component" value="Unassembled WGS sequence"/>
</dbReference>
<dbReference type="EMBL" id="PEBK01000003">
    <property type="protein sequence ID" value="PJM75679.1"/>
    <property type="molecule type" value="Genomic_DNA"/>
</dbReference>
<keyword evidence="3" id="KW-1185">Reference proteome</keyword>
<evidence type="ECO:0000313" key="2">
    <source>
        <dbReference type="EMBL" id="PJM75679.1"/>
    </source>
</evidence>
<comment type="caution">
    <text evidence="2">The sequence shown here is derived from an EMBL/GenBank/DDBJ whole genome shotgun (WGS) entry which is preliminary data.</text>
</comment>
<gene>
    <name evidence="2" type="ORF">CSQ87_04485</name>
</gene>
<feature type="transmembrane region" description="Helical" evidence="1">
    <location>
        <begin position="168"/>
        <end position="192"/>
    </location>
</feature>
<name>A0A2M9HFT3_9BIFI</name>
<keyword evidence="1" id="KW-0812">Transmembrane</keyword>
<evidence type="ECO:0000256" key="1">
    <source>
        <dbReference type="SAM" id="Phobius"/>
    </source>
</evidence>